<keyword evidence="1" id="KW-0863">Zinc-finger</keyword>
<dbReference type="SMART" id="SM00343">
    <property type="entry name" value="ZnF_C2HC"/>
    <property type="match status" value="1"/>
</dbReference>
<feature type="compositionally biased region" description="Basic and acidic residues" evidence="2">
    <location>
        <begin position="49"/>
        <end position="77"/>
    </location>
</feature>
<dbReference type="EMBL" id="JABANN010001060">
    <property type="protein sequence ID" value="KAF4651409.1"/>
    <property type="molecule type" value="Genomic_DNA"/>
</dbReference>
<feature type="compositionally biased region" description="Low complexity" evidence="2">
    <location>
        <begin position="95"/>
        <end position="106"/>
    </location>
</feature>
<organism evidence="4 5">
    <name type="scientific">Perkinsus olseni</name>
    <name type="common">Perkinsus atlanticus</name>
    <dbReference type="NCBI Taxonomy" id="32597"/>
    <lineage>
        <taxon>Eukaryota</taxon>
        <taxon>Sar</taxon>
        <taxon>Alveolata</taxon>
        <taxon>Perkinsozoa</taxon>
        <taxon>Perkinsea</taxon>
        <taxon>Perkinsida</taxon>
        <taxon>Perkinsidae</taxon>
        <taxon>Perkinsus</taxon>
    </lineage>
</organism>
<comment type="caution">
    <text evidence="4">The sequence shown here is derived from an EMBL/GenBank/DDBJ whole genome shotgun (WGS) entry which is preliminary data.</text>
</comment>
<dbReference type="PROSITE" id="PS50158">
    <property type="entry name" value="ZF_CCHC"/>
    <property type="match status" value="1"/>
</dbReference>
<dbReference type="SUPFAM" id="SSF57756">
    <property type="entry name" value="Retrovirus zinc finger-like domains"/>
    <property type="match status" value="1"/>
</dbReference>
<feature type="compositionally biased region" description="Acidic residues" evidence="2">
    <location>
        <begin position="39"/>
        <end position="48"/>
    </location>
</feature>
<reference evidence="4 5" key="1">
    <citation type="submission" date="2020-04" db="EMBL/GenBank/DDBJ databases">
        <title>Perkinsus olseni comparative genomics.</title>
        <authorList>
            <person name="Bogema D.R."/>
        </authorList>
    </citation>
    <scope>NUCLEOTIDE SEQUENCE [LARGE SCALE GENOMIC DNA]</scope>
    <source>
        <strain evidence="4">ATCC PRA-31</strain>
    </source>
</reference>
<dbReference type="InterPro" id="IPR001878">
    <property type="entry name" value="Znf_CCHC"/>
</dbReference>
<accession>A0A7J6KXW1</accession>
<dbReference type="GO" id="GO:0003676">
    <property type="term" value="F:nucleic acid binding"/>
    <property type="evidence" value="ECO:0007669"/>
    <property type="project" value="InterPro"/>
</dbReference>
<dbReference type="GO" id="GO:0008270">
    <property type="term" value="F:zinc ion binding"/>
    <property type="evidence" value="ECO:0007669"/>
    <property type="project" value="UniProtKB-KW"/>
</dbReference>
<sequence length="389" mass="43033">MVPRPFDDLNLELGDFENFIAVATPEEEQQESEQREQAETQEDVVADGDDGKARTEDSLREQHLVDGDTEEQVEKGKSSSSTSTNQKSDSNDGKSVPSLTSTSSVTNGLNGSLKNYNIMSTPFSGGHDGEDVVQWLQKFEESMEMLSQFLPVNKRLALLKLNLRGSAYNTVSANVKVGSGIDDKTAYKQAKKVLLDRYGPCSFAAWRELTTRRMKVGETPGKYLTELQRLASAAIPPSVRPDRTWVNATACLQYWNGIPQDLPGLAAIRAQWRELWQNRRDIVQGCLTLSEGFVVAKPPEDEAQHVSAIAHGYKGKGKAKGAKGKGKGFWYGKGKSFRYKTIGKGERSIRCFTCNGRGHRSAQCPSNLRDNKTTENVVIEGELCTQESR</sequence>
<feature type="compositionally biased region" description="Low complexity" evidence="2">
    <location>
        <begin position="78"/>
        <end position="88"/>
    </location>
</feature>
<keyword evidence="1" id="KW-0862">Zinc</keyword>
<evidence type="ECO:0000313" key="4">
    <source>
        <dbReference type="EMBL" id="KAF4651409.1"/>
    </source>
</evidence>
<evidence type="ECO:0000259" key="3">
    <source>
        <dbReference type="PROSITE" id="PS50158"/>
    </source>
</evidence>
<feature type="domain" description="CCHC-type" evidence="3">
    <location>
        <begin position="350"/>
        <end position="366"/>
    </location>
</feature>
<feature type="region of interest" description="Disordered" evidence="2">
    <location>
        <begin position="20"/>
        <end position="111"/>
    </location>
</feature>
<keyword evidence="1" id="KW-0479">Metal-binding</keyword>
<name>A0A7J6KXW1_PEROL</name>
<dbReference type="Proteomes" id="UP000572268">
    <property type="component" value="Unassembled WGS sequence"/>
</dbReference>
<dbReference type="AlphaFoldDB" id="A0A7J6KXW1"/>
<evidence type="ECO:0000313" key="5">
    <source>
        <dbReference type="Proteomes" id="UP000572268"/>
    </source>
</evidence>
<evidence type="ECO:0000256" key="1">
    <source>
        <dbReference type="PROSITE-ProRule" id="PRU00047"/>
    </source>
</evidence>
<dbReference type="Pfam" id="PF00098">
    <property type="entry name" value="zf-CCHC"/>
    <property type="match status" value="1"/>
</dbReference>
<dbReference type="InterPro" id="IPR036875">
    <property type="entry name" value="Znf_CCHC_sf"/>
</dbReference>
<gene>
    <name evidence="4" type="ORF">FOL46_000343</name>
</gene>
<evidence type="ECO:0000256" key="2">
    <source>
        <dbReference type="SAM" id="MobiDB-lite"/>
    </source>
</evidence>
<proteinExistence type="predicted"/>
<protein>
    <recommendedName>
        <fullName evidence="3">CCHC-type domain-containing protein</fullName>
    </recommendedName>
</protein>